<dbReference type="PANTHER" id="PTHR46121:SF4">
    <property type="entry name" value="STEROIDOGENIC ACUTE REGULATORY PROTEIN-LIKE"/>
    <property type="match status" value="1"/>
</dbReference>
<sequence length="436" mass="50237">MSGRSLLLNAESPILSKDRRRFIIISIFDASLITLLWLLCTVTKGDDWRKAFLQEVNLFDPNFMNVSLFDIVLCAAVRMVVLILFFAVFVVHHWLPVAVTTSLSTIYIVIKILFFFSHKQEGLPQYLLVLASFSIAWFELWLVPFKVLPGERICEHRDSFTNILNESASVSGNFLAEARRHNPISRSYISEDEFRSAVEFSSDDESRHRYVFESQKLNEELITTELKAIYEKSIKDAHDKIQSELRQARLGEWKILKCNGPMILQSPNSSYYIRSEFPCSPLTLFNAAWRDVPQWNKQLLDGRVLGNIDSVTDLYYSISRPFLKGYIGSRDFVDLRRIYCDAAIQVYFGVFVSVDFPPIPEDPTKKIIRGVNGPSCIRTGCDAATGKSYLEWIMCTDLRGGLPKRLTKSKIHSYLIDHIKNLHEFIERLPERQESH</sequence>
<gene>
    <name evidence="7" type="ORF">DICVIV_13251</name>
</gene>
<proteinExistence type="predicted"/>
<evidence type="ECO:0000256" key="3">
    <source>
        <dbReference type="ARBA" id="ARBA00023136"/>
    </source>
</evidence>
<keyword evidence="3 4" id="KW-0472">Membrane</keyword>
<evidence type="ECO:0000256" key="2">
    <source>
        <dbReference type="ARBA" id="ARBA00022692"/>
    </source>
</evidence>
<dbReference type="PROSITE" id="PS50848">
    <property type="entry name" value="START"/>
    <property type="match status" value="1"/>
</dbReference>
<dbReference type="InterPro" id="IPR023393">
    <property type="entry name" value="START-like_dom_sf"/>
</dbReference>
<dbReference type="AlphaFoldDB" id="A0A0D8XAL2"/>
<dbReference type="GO" id="GO:0099044">
    <property type="term" value="P:vesicle tethering to endoplasmic reticulum"/>
    <property type="evidence" value="ECO:0007669"/>
    <property type="project" value="TreeGrafter"/>
</dbReference>
<dbReference type="GO" id="GO:0031902">
    <property type="term" value="C:late endosome membrane"/>
    <property type="evidence" value="ECO:0007669"/>
    <property type="project" value="TreeGrafter"/>
</dbReference>
<dbReference type="InterPro" id="IPR019498">
    <property type="entry name" value="MENTAL"/>
</dbReference>
<dbReference type="InterPro" id="IPR002913">
    <property type="entry name" value="START_lipid-bd_dom"/>
</dbReference>
<organism evidence="7 8">
    <name type="scientific">Dictyocaulus viviparus</name>
    <name type="common">Bovine lungworm</name>
    <dbReference type="NCBI Taxonomy" id="29172"/>
    <lineage>
        <taxon>Eukaryota</taxon>
        <taxon>Metazoa</taxon>
        <taxon>Ecdysozoa</taxon>
        <taxon>Nematoda</taxon>
        <taxon>Chromadorea</taxon>
        <taxon>Rhabditida</taxon>
        <taxon>Rhabditina</taxon>
        <taxon>Rhabditomorpha</taxon>
        <taxon>Strongyloidea</taxon>
        <taxon>Metastrongylidae</taxon>
        <taxon>Dictyocaulus</taxon>
    </lineage>
</organism>
<dbReference type="PROSITE" id="PS51439">
    <property type="entry name" value="MENTAL"/>
    <property type="match status" value="1"/>
</dbReference>
<dbReference type="SUPFAM" id="SSF55961">
    <property type="entry name" value="Bet v1-like"/>
    <property type="match status" value="1"/>
</dbReference>
<evidence type="ECO:0000256" key="4">
    <source>
        <dbReference type="SAM" id="Phobius"/>
    </source>
</evidence>
<dbReference type="Proteomes" id="UP000053766">
    <property type="component" value="Unassembled WGS sequence"/>
</dbReference>
<comment type="subcellular location">
    <subcellularLocation>
        <location evidence="1">Membrane</location>
        <topology evidence="1">Multi-pass membrane protein</topology>
    </subcellularLocation>
</comment>
<dbReference type="GO" id="GO:0008289">
    <property type="term" value="F:lipid binding"/>
    <property type="evidence" value="ECO:0007669"/>
    <property type="project" value="InterPro"/>
</dbReference>
<feature type="domain" description="START" evidence="5">
    <location>
        <begin position="283"/>
        <end position="431"/>
    </location>
</feature>
<keyword evidence="4" id="KW-1133">Transmembrane helix</keyword>
<feature type="transmembrane region" description="Helical" evidence="4">
    <location>
        <begin position="94"/>
        <end position="114"/>
    </location>
</feature>
<dbReference type="PANTHER" id="PTHR46121">
    <property type="entry name" value="STEROIDOGENIC ACUTE REGULATORY PROTEIN-LIKE"/>
    <property type="match status" value="1"/>
</dbReference>
<feature type="transmembrane region" description="Helical" evidence="4">
    <location>
        <begin position="126"/>
        <end position="145"/>
    </location>
</feature>
<dbReference type="GO" id="GO:0005789">
    <property type="term" value="C:endoplasmic reticulum membrane"/>
    <property type="evidence" value="ECO:0007669"/>
    <property type="project" value="TreeGrafter"/>
</dbReference>
<reference evidence="8" key="2">
    <citation type="journal article" date="2016" name="Sci. Rep.">
        <title>Dictyocaulus viviparus genome, variome and transcriptome elucidate lungworm biology and support future intervention.</title>
        <authorList>
            <person name="McNulty S.N."/>
            <person name="Strube C."/>
            <person name="Rosa B.A."/>
            <person name="Martin J.C."/>
            <person name="Tyagi R."/>
            <person name="Choi Y.J."/>
            <person name="Wang Q."/>
            <person name="Hallsworth Pepin K."/>
            <person name="Zhang X."/>
            <person name="Ozersky P."/>
            <person name="Wilson R.K."/>
            <person name="Sternberg P.W."/>
            <person name="Gasser R.B."/>
            <person name="Mitreva M."/>
        </authorList>
    </citation>
    <scope>NUCLEOTIDE SEQUENCE [LARGE SCALE GENOMIC DNA]</scope>
    <source>
        <strain evidence="8">HannoverDv2000</strain>
    </source>
</reference>
<reference evidence="7 8" key="1">
    <citation type="submission" date="2013-11" db="EMBL/GenBank/DDBJ databases">
        <title>Draft genome of the bovine lungworm Dictyocaulus viviparus.</title>
        <authorList>
            <person name="Mitreva M."/>
        </authorList>
    </citation>
    <scope>NUCLEOTIDE SEQUENCE [LARGE SCALE GENOMIC DNA]</scope>
    <source>
        <strain evidence="7 8">HannoverDv2000</strain>
    </source>
</reference>
<feature type="domain" description="MENTAL" evidence="6">
    <location>
        <begin position="15"/>
        <end position="190"/>
    </location>
</feature>
<dbReference type="GO" id="GO:0005765">
    <property type="term" value="C:lysosomal membrane"/>
    <property type="evidence" value="ECO:0007669"/>
    <property type="project" value="TreeGrafter"/>
</dbReference>
<accession>A0A0D8XAL2</accession>
<protein>
    <submittedName>
        <fullName evidence="7">START domain protein</fullName>
    </submittedName>
</protein>
<keyword evidence="2 4" id="KW-0812">Transmembrane</keyword>
<keyword evidence="8" id="KW-1185">Reference proteome</keyword>
<dbReference type="EMBL" id="KN717014">
    <property type="protein sequence ID" value="KJH40787.1"/>
    <property type="molecule type" value="Genomic_DNA"/>
</dbReference>
<evidence type="ECO:0000313" key="8">
    <source>
        <dbReference type="Proteomes" id="UP000053766"/>
    </source>
</evidence>
<evidence type="ECO:0000259" key="5">
    <source>
        <dbReference type="PROSITE" id="PS50848"/>
    </source>
</evidence>
<evidence type="ECO:0000313" key="7">
    <source>
        <dbReference type="EMBL" id="KJH40787.1"/>
    </source>
</evidence>
<evidence type="ECO:0000256" key="1">
    <source>
        <dbReference type="ARBA" id="ARBA00004141"/>
    </source>
</evidence>
<evidence type="ECO:0000259" key="6">
    <source>
        <dbReference type="PROSITE" id="PS51439"/>
    </source>
</evidence>
<name>A0A0D8XAL2_DICVI</name>
<dbReference type="OrthoDB" id="5912992at2759"/>
<dbReference type="STRING" id="29172.A0A0D8XAL2"/>
<dbReference type="Gene3D" id="3.30.530.20">
    <property type="match status" value="1"/>
</dbReference>
<dbReference type="SMART" id="SM00234">
    <property type="entry name" value="START"/>
    <property type="match status" value="1"/>
</dbReference>
<dbReference type="Pfam" id="PF01852">
    <property type="entry name" value="START"/>
    <property type="match status" value="1"/>
</dbReference>
<dbReference type="InterPro" id="IPR051869">
    <property type="entry name" value="STARD3"/>
</dbReference>
<feature type="transmembrane region" description="Helical" evidence="4">
    <location>
        <begin position="22"/>
        <end position="42"/>
    </location>
</feature>
<feature type="transmembrane region" description="Helical" evidence="4">
    <location>
        <begin position="63"/>
        <end position="88"/>
    </location>
</feature>
<dbReference type="Pfam" id="PF10457">
    <property type="entry name" value="MENTAL"/>
    <property type="match status" value="1"/>
</dbReference>
<dbReference type="GO" id="GO:0140284">
    <property type="term" value="C:endoplasmic reticulum-endosome membrane contact site"/>
    <property type="evidence" value="ECO:0007669"/>
    <property type="project" value="TreeGrafter"/>
</dbReference>